<gene>
    <name evidence="2" type="ORF">SAMN05216247_103549</name>
</gene>
<name>A0A1H3JDS2_9PSED</name>
<protein>
    <submittedName>
        <fullName evidence="2">Uncharacterized protein</fullName>
    </submittedName>
</protein>
<accession>A0A1H3JDS2</accession>
<feature type="region of interest" description="Disordered" evidence="1">
    <location>
        <begin position="1"/>
        <end position="22"/>
    </location>
</feature>
<dbReference type="Proteomes" id="UP000182902">
    <property type="component" value="Unassembled WGS sequence"/>
</dbReference>
<reference evidence="2 3" key="1">
    <citation type="submission" date="2016-10" db="EMBL/GenBank/DDBJ databases">
        <authorList>
            <person name="de Groot N.N."/>
        </authorList>
    </citation>
    <scope>NUCLEOTIDE SEQUENCE [LARGE SCALE GENOMIC DNA]</scope>
    <source>
        <strain evidence="2 3">ICMP 14252</strain>
    </source>
</reference>
<sequence length="53" mass="6312">MQNKTHTPAYNHHLQPQSILAPNSKNPCEYNEKLYFLLRALQKETIVHLRLRL</sequence>
<proteinExistence type="predicted"/>
<dbReference type="EMBL" id="FNOX01000003">
    <property type="protein sequence ID" value="SDY38007.1"/>
    <property type="molecule type" value="Genomic_DNA"/>
</dbReference>
<evidence type="ECO:0000313" key="2">
    <source>
        <dbReference type="EMBL" id="SDY38007.1"/>
    </source>
</evidence>
<organism evidence="2 3">
    <name type="scientific">Pseudomonas salomonii</name>
    <dbReference type="NCBI Taxonomy" id="191391"/>
    <lineage>
        <taxon>Bacteria</taxon>
        <taxon>Pseudomonadati</taxon>
        <taxon>Pseudomonadota</taxon>
        <taxon>Gammaproteobacteria</taxon>
        <taxon>Pseudomonadales</taxon>
        <taxon>Pseudomonadaceae</taxon>
        <taxon>Pseudomonas</taxon>
    </lineage>
</organism>
<evidence type="ECO:0000313" key="3">
    <source>
        <dbReference type="Proteomes" id="UP000182902"/>
    </source>
</evidence>
<evidence type="ECO:0000256" key="1">
    <source>
        <dbReference type="SAM" id="MobiDB-lite"/>
    </source>
</evidence>
<dbReference type="AlphaFoldDB" id="A0A1H3JDS2"/>